<dbReference type="Gene3D" id="3.30.420.10">
    <property type="entry name" value="Ribonuclease H-like superfamily/Ribonuclease H"/>
    <property type="match status" value="1"/>
</dbReference>
<dbReference type="GO" id="GO:0003676">
    <property type="term" value="F:nucleic acid binding"/>
    <property type="evidence" value="ECO:0007669"/>
    <property type="project" value="InterPro"/>
</dbReference>
<gene>
    <name evidence="2" type="primary">tc1a_1</name>
    <name evidence="2" type="ORF">FJT64_007155</name>
</gene>
<dbReference type="EMBL" id="VIIS01001628">
    <property type="protein sequence ID" value="KAF0295294.1"/>
    <property type="molecule type" value="Genomic_DNA"/>
</dbReference>
<protein>
    <submittedName>
        <fullName evidence="2">Transposable element Tc1 transposase</fullName>
    </submittedName>
</protein>
<name>A0A6A4VUK2_AMPAM</name>
<dbReference type="Pfam" id="PF13358">
    <property type="entry name" value="DDE_3"/>
    <property type="match status" value="1"/>
</dbReference>
<evidence type="ECO:0000259" key="1">
    <source>
        <dbReference type="Pfam" id="PF13358"/>
    </source>
</evidence>
<evidence type="ECO:0000313" key="2">
    <source>
        <dbReference type="EMBL" id="KAF0295294.1"/>
    </source>
</evidence>
<sequence>MRPGGAPYVFQQDKAQHTAHVTKRWKEEHADDLNVLPWPGKSPDFNVIENAWGIMEQKLTEDGRGERHSADELWWRVEQAWDSLRANTEMLAALSGSMVKRLQSVVEAAGGTTKY</sequence>
<dbReference type="AlphaFoldDB" id="A0A6A4VUK2"/>
<reference evidence="2 3" key="1">
    <citation type="submission" date="2019-07" db="EMBL/GenBank/DDBJ databases">
        <title>Draft genome assembly of a fouling barnacle, Amphibalanus amphitrite (Darwin, 1854): The first reference genome for Thecostraca.</title>
        <authorList>
            <person name="Kim W."/>
        </authorList>
    </citation>
    <scope>NUCLEOTIDE SEQUENCE [LARGE SCALE GENOMIC DNA]</scope>
    <source>
        <strain evidence="2">SNU_AA5</strain>
        <tissue evidence="2">Soma without cirri and trophi</tissue>
    </source>
</reference>
<evidence type="ECO:0000313" key="3">
    <source>
        <dbReference type="Proteomes" id="UP000440578"/>
    </source>
</evidence>
<organism evidence="2 3">
    <name type="scientific">Amphibalanus amphitrite</name>
    <name type="common">Striped barnacle</name>
    <name type="synonym">Balanus amphitrite</name>
    <dbReference type="NCBI Taxonomy" id="1232801"/>
    <lineage>
        <taxon>Eukaryota</taxon>
        <taxon>Metazoa</taxon>
        <taxon>Ecdysozoa</taxon>
        <taxon>Arthropoda</taxon>
        <taxon>Crustacea</taxon>
        <taxon>Multicrustacea</taxon>
        <taxon>Cirripedia</taxon>
        <taxon>Thoracica</taxon>
        <taxon>Thoracicalcarea</taxon>
        <taxon>Balanomorpha</taxon>
        <taxon>Balanoidea</taxon>
        <taxon>Balanidae</taxon>
        <taxon>Amphibalaninae</taxon>
        <taxon>Amphibalanus</taxon>
    </lineage>
</organism>
<accession>A0A6A4VUK2</accession>
<dbReference type="InterPro" id="IPR038717">
    <property type="entry name" value="Tc1-like_DDE_dom"/>
</dbReference>
<feature type="domain" description="Tc1-like transposase DDE" evidence="1">
    <location>
        <begin position="16"/>
        <end position="61"/>
    </location>
</feature>
<keyword evidence="3" id="KW-1185">Reference proteome</keyword>
<comment type="caution">
    <text evidence="2">The sequence shown here is derived from an EMBL/GenBank/DDBJ whole genome shotgun (WGS) entry which is preliminary data.</text>
</comment>
<dbReference type="InterPro" id="IPR036397">
    <property type="entry name" value="RNaseH_sf"/>
</dbReference>
<dbReference type="Proteomes" id="UP000440578">
    <property type="component" value="Unassembled WGS sequence"/>
</dbReference>
<proteinExistence type="predicted"/>